<dbReference type="PROSITE" id="PS50943">
    <property type="entry name" value="HTH_CROC1"/>
    <property type="match status" value="1"/>
</dbReference>
<dbReference type="AlphaFoldDB" id="A0A1Z2L6V2"/>
<dbReference type="GO" id="GO:0003677">
    <property type="term" value="F:DNA binding"/>
    <property type="evidence" value="ECO:0007669"/>
    <property type="project" value="UniProtKB-KW"/>
</dbReference>
<dbReference type="SUPFAM" id="SSF47413">
    <property type="entry name" value="lambda repressor-like DNA-binding domains"/>
    <property type="match status" value="1"/>
</dbReference>
<accession>A0A1Z2L6V2</accession>
<keyword evidence="2" id="KW-0238">DNA-binding</keyword>
<sequence>MDMGYSARRTARRRKLGAELRALREAASVSIEEAARAIHGERTKISRQETGRHRVTRLELETLFTLYGAEDEKLRQWLIALSAEGTGRNWWRQHGDTFTDDFKEALTLESDAARIAVFQSRVIPGLLQTQEYATAVIAGSSPELSAQRLNFHVDIRMSRQSIFLRGNPPRYTAVMTEGVIRQQIGGPKVLIEQLRHLLTLGETPDVTIQIIPYSQSEFTSAGGSFVLYSYPDPLDFDVVQVAYLHGDLYSEEDETAAKYRKAFERLQASALSPRKSAELIASVSHELERE</sequence>
<dbReference type="Pfam" id="PF13560">
    <property type="entry name" value="HTH_31"/>
    <property type="match status" value="1"/>
</dbReference>
<dbReference type="Gene3D" id="1.10.260.40">
    <property type="entry name" value="lambda repressor-like DNA-binding domains"/>
    <property type="match status" value="1"/>
</dbReference>
<evidence type="ECO:0000313" key="3">
    <source>
        <dbReference type="Proteomes" id="UP000195755"/>
    </source>
</evidence>
<dbReference type="InterPro" id="IPR001387">
    <property type="entry name" value="Cro/C1-type_HTH"/>
</dbReference>
<dbReference type="Proteomes" id="UP000195755">
    <property type="component" value="Chromosome"/>
</dbReference>
<evidence type="ECO:0000259" key="1">
    <source>
        <dbReference type="PROSITE" id="PS50943"/>
    </source>
</evidence>
<dbReference type="InterPro" id="IPR010982">
    <property type="entry name" value="Lambda_DNA-bd_dom_sf"/>
</dbReference>
<organism evidence="2 3">
    <name type="scientific">Streptomyces albireticuli</name>
    <dbReference type="NCBI Taxonomy" id="1940"/>
    <lineage>
        <taxon>Bacteria</taxon>
        <taxon>Bacillati</taxon>
        <taxon>Actinomycetota</taxon>
        <taxon>Actinomycetes</taxon>
        <taxon>Kitasatosporales</taxon>
        <taxon>Streptomycetaceae</taxon>
        <taxon>Streptomyces</taxon>
    </lineage>
</organism>
<reference evidence="2 3" key="1">
    <citation type="submission" date="2017-06" db="EMBL/GenBank/DDBJ databases">
        <title>Streptomyces albireticuli Genome sequencing and assembly.</title>
        <authorList>
            <person name="Wang Y."/>
            <person name="Du B."/>
            <person name="Ding Y."/>
            <person name="Liu H."/>
            <person name="Hou Q."/>
            <person name="Liu K."/>
            <person name="Yao L."/>
            <person name="Wang C."/>
        </authorList>
    </citation>
    <scope>NUCLEOTIDE SEQUENCE [LARGE SCALE GENOMIC DNA]</scope>
    <source>
        <strain evidence="2 3">MDJK11</strain>
    </source>
</reference>
<dbReference type="EMBL" id="CP021744">
    <property type="protein sequence ID" value="ARZ69941.1"/>
    <property type="molecule type" value="Genomic_DNA"/>
</dbReference>
<evidence type="ECO:0000313" key="2">
    <source>
        <dbReference type="EMBL" id="ARZ69941.1"/>
    </source>
</evidence>
<dbReference type="CDD" id="cd00093">
    <property type="entry name" value="HTH_XRE"/>
    <property type="match status" value="1"/>
</dbReference>
<dbReference type="Pfam" id="PF19054">
    <property type="entry name" value="DUF5753"/>
    <property type="match status" value="1"/>
</dbReference>
<name>A0A1Z2L6V2_9ACTN</name>
<protein>
    <submittedName>
        <fullName evidence="2">DNA-binding protein</fullName>
    </submittedName>
</protein>
<proteinExistence type="predicted"/>
<dbReference type="InterPro" id="IPR043917">
    <property type="entry name" value="DUF5753"/>
</dbReference>
<dbReference type="KEGG" id="salj:SMD11_4335"/>
<feature type="domain" description="HTH cro/C1-type" evidence="1">
    <location>
        <begin position="20"/>
        <end position="74"/>
    </location>
</feature>
<gene>
    <name evidence="2" type="ORF">SMD11_4335</name>
</gene>